<dbReference type="SMART" id="SM00220">
    <property type="entry name" value="S_TKc"/>
    <property type="match status" value="1"/>
</dbReference>
<sequence>MDLTERKRQLMEENENLPLHQEEGSNSPKTLKSFFKTHILMKGGKEKQPECYKKKTEYYFGKTLGAGSFGIIRTAKHIPTNENVAIKILLKDALTKESLSMLYDELNILKRLHHRNIIAFKDWFESNEKFYIVTQLAVGGELFDRIVAKGNFAEADAVVIARQMLSAIQYIHSQNIVHRDLKPENILYLYKADDTNVPKEKKDDIVIADFGISKELSSDQELIFKSAGSMGYVAPEVLTKEGHGKPCDIWSLGVIVYSMLCGYSPFIAESVDGFLEEISIGEYPIQFHKPYWNNISHEAKTFILKCCTVDPKDRHTADDLLNNDPWITKSNKNTKDLLPDIKKSLTHRKKLQMAIHAVMLNNQVKKLKEKYNFNSDSEDDLVCDSQKGVESENIMERIRKEMEKLSTSDNENADKLKSELRQKAFASIVQLAKLQKEELSKEQNE</sequence>
<dbReference type="EMBL" id="LXPE01000179">
    <property type="protein sequence ID" value="OBA25234.1"/>
    <property type="molecule type" value="Genomic_DNA"/>
</dbReference>
<dbReference type="InterPro" id="IPR011009">
    <property type="entry name" value="Kinase-like_dom_sf"/>
</dbReference>
<dbReference type="FunFam" id="3.30.200.20:FF:000042">
    <property type="entry name" value="Aurora kinase A"/>
    <property type="match status" value="1"/>
</dbReference>
<comment type="similarity">
    <text evidence="4">Belongs to the protein kinase superfamily.</text>
</comment>
<evidence type="ECO:0000313" key="7">
    <source>
        <dbReference type="EMBL" id="OBA25234.1"/>
    </source>
</evidence>
<accession>A0A1B7T927</accession>
<dbReference type="CDD" id="cd05117">
    <property type="entry name" value="STKc_CAMK"/>
    <property type="match status" value="1"/>
</dbReference>
<dbReference type="AlphaFoldDB" id="A0A1B7T927"/>
<dbReference type="SUPFAM" id="SSF56112">
    <property type="entry name" value="Protein kinase-like (PK-like)"/>
    <property type="match status" value="1"/>
</dbReference>
<dbReference type="GO" id="GO:0005524">
    <property type="term" value="F:ATP binding"/>
    <property type="evidence" value="ECO:0007669"/>
    <property type="project" value="UniProtKB-UniRule"/>
</dbReference>
<keyword evidence="4" id="KW-0723">Serine/threonine-protein kinase</keyword>
<name>A0A1B7T927_9ASCO</name>
<evidence type="ECO:0000256" key="1">
    <source>
        <dbReference type="ARBA" id="ARBA00022741"/>
    </source>
</evidence>
<keyword evidence="7" id="KW-0418">Kinase</keyword>
<dbReference type="Pfam" id="PF00069">
    <property type="entry name" value="Pkinase"/>
    <property type="match status" value="1"/>
</dbReference>
<dbReference type="Proteomes" id="UP000092321">
    <property type="component" value="Unassembled WGS sequence"/>
</dbReference>
<feature type="region of interest" description="Disordered" evidence="5">
    <location>
        <begin position="1"/>
        <end position="29"/>
    </location>
</feature>
<dbReference type="GO" id="GO:0004674">
    <property type="term" value="F:protein serine/threonine kinase activity"/>
    <property type="evidence" value="ECO:0007669"/>
    <property type="project" value="UniProtKB-KW"/>
</dbReference>
<dbReference type="Gene3D" id="1.10.510.10">
    <property type="entry name" value="Transferase(Phosphotransferase) domain 1"/>
    <property type="match status" value="1"/>
</dbReference>
<feature type="binding site" evidence="3">
    <location>
        <position position="87"/>
    </location>
    <ligand>
        <name>ATP</name>
        <dbReference type="ChEBI" id="CHEBI:30616"/>
    </ligand>
</feature>
<keyword evidence="2 3" id="KW-0067">ATP-binding</keyword>
<comment type="caution">
    <text evidence="7">The sequence shown here is derived from an EMBL/GenBank/DDBJ whole genome shotgun (WGS) entry which is preliminary data.</text>
</comment>
<keyword evidence="8" id="KW-1185">Reference proteome</keyword>
<evidence type="ECO:0000256" key="2">
    <source>
        <dbReference type="ARBA" id="ARBA00022840"/>
    </source>
</evidence>
<gene>
    <name evidence="7" type="ORF">HANVADRAFT_54045</name>
</gene>
<feature type="domain" description="Protein kinase" evidence="6">
    <location>
        <begin position="58"/>
        <end position="327"/>
    </location>
</feature>
<protein>
    <submittedName>
        <fullName evidence="7">Pkinase-domain-containing protein</fullName>
    </submittedName>
</protein>
<keyword evidence="7" id="KW-0808">Transferase</keyword>
<evidence type="ECO:0000256" key="3">
    <source>
        <dbReference type="PROSITE-ProRule" id="PRU10141"/>
    </source>
</evidence>
<dbReference type="FunFam" id="1.10.510.10:FF:000571">
    <property type="entry name" value="Maternal embryonic leucine zipper kinase"/>
    <property type="match status" value="1"/>
</dbReference>
<evidence type="ECO:0000259" key="6">
    <source>
        <dbReference type="PROSITE" id="PS50011"/>
    </source>
</evidence>
<organism evidence="7 8">
    <name type="scientific">Hanseniaspora valbyensis NRRL Y-1626</name>
    <dbReference type="NCBI Taxonomy" id="766949"/>
    <lineage>
        <taxon>Eukaryota</taxon>
        <taxon>Fungi</taxon>
        <taxon>Dikarya</taxon>
        <taxon>Ascomycota</taxon>
        <taxon>Saccharomycotina</taxon>
        <taxon>Saccharomycetes</taxon>
        <taxon>Saccharomycodales</taxon>
        <taxon>Saccharomycodaceae</taxon>
        <taxon>Hanseniaspora</taxon>
    </lineage>
</organism>
<dbReference type="OrthoDB" id="40902at2759"/>
<dbReference type="PROSITE" id="PS50011">
    <property type="entry name" value="PROTEIN_KINASE_DOM"/>
    <property type="match status" value="1"/>
</dbReference>
<dbReference type="PANTHER" id="PTHR24347">
    <property type="entry name" value="SERINE/THREONINE-PROTEIN KINASE"/>
    <property type="match status" value="1"/>
</dbReference>
<dbReference type="PROSITE" id="PS00107">
    <property type="entry name" value="PROTEIN_KINASE_ATP"/>
    <property type="match status" value="1"/>
</dbReference>
<proteinExistence type="inferred from homology"/>
<dbReference type="InterPro" id="IPR000719">
    <property type="entry name" value="Prot_kinase_dom"/>
</dbReference>
<evidence type="ECO:0000256" key="4">
    <source>
        <dbReference type="RuleBase" id="RU000304"/>
    </source>
</evidence>
<reference evidence="8" key="1">
    <citation type="journal article" date="2016" name="Proc. Natl. Acad. Sci. U.S.A.">
        <title>Comparative genomics of biotechnologically important yeasts.</title>
        <authorList>
            <person name="Riley R."/>
            <person name="Haridas S."/>
            <person name="Wolfe K.H."/>
            <person name="Lopes M.R."/>
            <person name="Hittinger C.T."/>
            <person name="Goeker M."/>
            <person name="Salamov A.A."/>
            <person name="Wisecaver J.H."/>
            <person name="Long T.M."/>
            <person name="Calvey C.H."/>
            <person name="Aerts A.L."/>
            <person name="Barry K.W."/>
            <person name="Choi C."/>
            <person name="Clum A."/>
            <person name="Coughlan A.Y."/>
            <person name="Deshpande S."/>
            <person name="Douglass A.P."/>
            <person name="Hanson S.J."/>
            <person name="Klenk H.-P."/>
            <person name="LaButti K.M."/>
            <person name="Lapidus A."/>
            <person name="Lindquist E.A."/>
            <person name="Lipzen A.M."/>
            <person name="Meier-Kolthoff J.P."/>
            <person name="Ohm R.A."/>
            <person name="Otillar R.P."/>
            <person name="Pangilinan J.L."/>
            <person name="Peng Y."/>
            <person name="Rokas A."/>
            <person name="Rosa C.A."/>
            <person name="Scheuner C."/>
            <person name="Sibirny A.A."/>
            <person name="Slot J.C."/>
            <person name="Stielow J.B."/>
            <person name="Sun H."/>
            <person name="Kurtzman C.P."/>
            <person name="Blackwell M."/>
            <person name="Grigoriev I.V."/>
            <person name="Jeffries T.W."/>
        </authorList>
    </citation>
    <scope>NUCLEOTIDE SEQUENCE [LARGE SCALE GENOMIC DNA]</scope>
    <source>
        <strain evidence="8">NRRL Y-1626</strain>
    </source>
</reference>
<evidence type="ECO:0000256" key="5">
    <source>
        <dbReference type="SAM" id="MobiDB-lite"/>
    </source>
</evidence>
<feature type="compositionally biased region" description="Basic and acidic residues" evidence="5">
    <location>
        <begin position="1"/>
        <end position="11"/>
    </location>
</feature>
<dbReference type="PROSITE" id="PS00108">
    <property type="entry name" value="PROTEIN_KINASE_ST"/>
    <property type="match status" value="1"/>
</dbReference>
<evidence type="ECO:0000313" key="8">
    <source>
        <dbReference type="Proteomes" id="UP000092321"/>
    </source>
</evidence>
<dbReference type="InterPro" id="IPR017441">
    <property type="entry name" value="Protein_kinase_ATP_BS"/>
</dbReference>
<keyword evidence="1 3" id="KW-0547">Nucleotide-binding</keyword>
<dbReference type="InterPro" id="IPR008271">
    <property type="entry name" value="Ser/Thr_kinase_AS"/>
</dbReference>